<dbReference type="Pfam" id="PF00289">
    <property type="entry name" value="Biotin_carb_N"/>
    <property type="match status" value="1"/>
</dbReference>
<dbReference type="GO" id="GO:0046872">
    <property type="term" value="F:metal ion binding"/>
    <property type="evidence" value="ECO:0007669"/>
    <property type="project" value="InterPro"/>
</dbReference>
<dbReference type="SUPFAM" id="SSF51246">
    <property type="entry name" value="Rudiment single hybrid motif"/>
    <property type="match status" value="1"/>
</dbReference>
<dbReference type="EC" id="6.4.1.1" evidence="6"/>
<dbReference type="EMBL" id="UOEY01000095">
    <property type="protein sequence ID" value="VAW40101.1"/>
    <property type="molecule type" value="Genomic_DNA"/>
</dbReference>
<dbReference type="PROSITE" id="PS50979">
    <property type="entry name" value="BC"/>
    <property type="match status" value="1"/>
</dbReference>
<dbReference type="InterPro" id="IPR005482">
    <property type="entry name" value="Biotin_COase_C"/>
</dbReference>
<reference evidence="6" key="1">
    <citation type="submission" date="2018-06" db="EMBL/GenBank/DDBJ databases">
        <authorList>
            <person name="Zhirakovskaya E."/>
        </authorList>
    </citation>
    <scope>NUCLEOTIDE SEQUENCE</scope>
</reference>
<dbReference type="InterPro" id="IPR011761">
    <property type="entry name" value="ATP-grasp"/>
</dbReference>
<dbReference type="InterPro" id="IPR011764">
    <property type="entry name" value="Biotin_carboxylation_dom"/>
</dbReference>
<dbReference type="Gene3D" id="3.30.470.20">
    <property type="entry name" value="ATP-grasp fold, B domain"/>
    <property type="match status" value="1"/>
</dbReference>
<dbReference type="Pfam" id="PF02785">
    <property type="entry name" value="Biotin_carb_C"/>
    <property type="match status" value="1"/>
</dbReference>
<keyword evidence="1 6" id="KW-0436">Ligase</keyword>
<evidence type="ECO:0000259" key="5">
    <source>
        <dbReference type="PROSITE" id="PS50979"/>
    </source>
</evidence>
<evidence type="ECO:0000256" key="3">
    <source>
        <dbReference type="ARBA" id="ARBA00022840"/>
    </source>
</evidence>
<dbReference type="FunFam" id="3.30.1490.20:FF:000003">
    <property type="entry name" value="acetyl-CoA carboxylase isoform X1"/>
    <property type="match status" value="1"/>
</dbReference>
<keyword evidence="6" id="KW-0670">Pyruvate</keyword>
<name>A0A3B0VB40_9ZZZZ</name>
<protein>
    <submittedName>
        <fullName evidence="6">Pyruvate carboxylase</fullName>
        <ecNumber evidence="6">6.4.1.1</ecNumber>
    </submittedName>
</protein>
<dbReference type="PANTHER" id="PTHR48095:SF1">
    <property type="entry name" value="BIOTIN CARBOXYLASE"/>
    <property type="match status" value="1"/>
</dbReference>
<dbReference type="PROSITE" id="PS50975">
    <property type="entry name" value="ATP_GRASP"/>
    <property type="match status" value="1"/>
</dbReference>
<dbReference type="SUPFAM" id="SSF52440">
    <property type="entry name" value="PreATP-grasp domain"/>
    <property type="match status" value="1"/>
</dbReference>
<dbReference type="SUPFAM" id="SSF56059">
    <property type="entry name" value="Glutathione synthetase ATP-binding domain-like"/>
    <property type="match status" value="1"/>
</dbReference>
<evidence type="ECO:0000256" key="2">
    <source>
        <dbReference type="ARBA" id="ARBA00022741"/>
    </source>
</evidence>
<dbReference type="InterPro" id="IPR011054">
    <property type="entry name" value="Rudment_hybrid_motif"/>
</dbReference>
<feature type="domain" description="ATP-grasp" evidence="4">
    <location>
        <begin position="119"/>
        <end position="319"/>
    </location>
</feature>
<evidence type="ECO:0000259" key="4">
    <source>
        <dbReference type="PROSITE" id="PS50975"/>
    </source>
</evidence>
<dbReference type="InterPro" id="IPR005479">
    <property type="entry name" value="CPAse_ATP-bd"/>
</dbReference>
<feature type="domain" description="Biotin carboxylation" evidence="5">
    <location>
        <begin position="1"/>
        <end position="449"/>
    </location>
</feature>
<organism evidence="6">
    <name type="scientific">hydrothermal vent metagenome</name>
    <dbReference type="NCBI Taxonomy" id="652676"/>
    <lineage>
        <taxon>unclassified sequences</taxon>
        <taxon>metagenomes</taxon>
        <taxon>ecological metagenomes</taxon>
    </lineage>
</organism>
<proteinExistence type="predicted"/>
<dbReference type="InterPro" id="IPR005481">
    <property type="entry name" value="BC-like_N"/>
</dbReference>
<dbReference type="GO" id="GO:0005524">
    <property type="term" value="F:ATP binding"/>
    <property type="evidence" value="ECO:0007669"/>
    <property type="project" value="UniProtKB-KW"/>
</dbReference>
<dbReference type="InterPro" id="IPR016185">
    <property type="entry name" value="PreATP-grasp_dom_sf"/>
</dbReference>
<dbReference type="Pfam" id="PF02786">
    <property type="entry name" value="CPSase_L_D2"/>
    <property type="match status" value="1"/>
</dbReference>
<dbReference type="PANTHER" id="PTHR48095">
    <property type="entry name" value="PYRUVATE CARBOXYLASE SUBUNIT A"/>
    <property type="match status" value="1"/>
</dbReference>
<dbReference type="FunFam" id="3.40.50.20:FF:000010">
    <property type="entry name" value="Propionyl-CoA carboxylase subunit alpha"/>
    <property type="match status" value="1"/>
</dbReference>
<keyword evidence="2" id="KW-0547">Nucleotide-binding</keyword>
<sequence length="480" mass="53581">MKTKILVANRGEIAIRIIRAIQELKFEAVAIYETPDHESRHIRIANEAVWIGDGPRVDYLNIDRVIKAAKRVGATAIHPGYGFLAENPAFAKACEEAGIIFIGPPSDVVEKLGNKVTARRIMAEAGIPMVPGTSNLPAGDAGLEEARAFARRYGYPLMLKATAGGGGRGIRRIENETELHEQYSIARAEALAAFNDDSVYIEKVVINPKHVEVQILADAFGKTVHLGTRDCSIQRRNQKLVEIAPAFHLTPELAEEICRTAIKAGKAAGYFNAGTVEFLLDSDNNYYFMEINTRLQVEHTVTEMITGIDIVRTQIKLALGKKLLFNQDDVKLRGHAIEMRINAEDPQNNFMPEGGKTLSIYQSPGGYGVRLDGFCYQGFTVPEVYDSLLVKLTVFGWSWNETVQRLKRCLDNFVIAGPKTTIPFYKNLVLEPDFQNGEFDTSYLDTHQHLFEYQDQKSEASKLARLIAEIHHKKQNIYAA</sequence>
<dbReference type="PROSITE" id="PS00867">
    <property type="entry name" value="CPSASE_2"/>
    <property type="match status" value="1"/>
</dbReference>
<accession>A0A3B0VB40</accession>
<dbReference type="SMART" id="SM00878">
    <property type="entry name" value="Biotin_carb_C"/>
    <property type="match status" value="1"/>
</dbReference>
<dbReference type="PROSITE" id="PS00866">
    <property type="entry name" value="CPSASE_1"/>
    <property type="match status" value="1"/>
</dbReference>
<gene>
    <name evidence="6" type="ORF">MNBD_DELTA04-638</name>
</gene>
<dbReference type="InterPro" id="IPR051602">
    <property type="entry name" value="ACC_Biotin_Carboxylase"/>
</dbReference>
<keyword evidence="3" id="KW-0067">ATP-binding</keyword>
<dbReference type="GO" id="GO:0004736">
    <property type="term" value="F:pyruvate carboxylase activity"/>
    <property type="evidence" value="ECO:0007669"/>
    <property type="project" value="UniProtKB-EC"/>
</dbReference>
<evidence type="ECO:0000313" key="6">
    <source>
        <dbReference type="EMBL" id="VAW40101.1"/>
    </source>
</evidence>
<dbReference type="AlphaFoldDB" id="A0A3B0VB40"/>
<evidence type="ECO:0000256" key="1">
    <source>
        <dbReference type="ARBA" id="ARBA00022598"/>
    </source>
</evidence>